<name>A0A926I6G4_9FIRM</name>
<dbReference type="PANTHER" id="PTHR34295:SF1">
    <property type="entry name" value="BIOTIN TRANSPORTER BIOY"/>
    <property type="match status" value="1"/>
</dbReference>
<reference evidence="4" key="1">
    <citation type="submission" date="2020-08" db="EMBL/GenBank/DDBJ databases">
        <title>Genome public.</title>
        <authorList>
            <person name="Liu C."/>
            <person name="Sun Q."/>
        </authorList>
    </citation>
    <scope>NUCLEOTIDE SEQUENCE</scope>
    <source>
        <strain evidence="4">NSJ-33</strain>
    </source>
</reference>
<comment type="subcellular location">
    <subcellularLocation>
        <location evidence="2">Cell membrane</location>
        <topology evidence="2">Multi-pass membrane protein</topology>
    </subcellularLocation>
</comment>
<feature type="transmembrane region" description="Helical" evidence="3">
    <location>
        <begin position="32"/>
        <end position="51"/>
    </location>
</feature>
<dbReference type="Gene3D" id="1.10.1760.20">
    <property type="match status" value="1"/>
</dbReference>
<dbReference type="EMBL" id="JACRSV010000001">
    <property type="protein sequence ID" value="MBC8558826.1"/>
    <property type="molecule type" value="Genomic_DNA"/>
</dbReference>
<evidence type="ECO:0000313" key="4">
    <source>
        <dbReference type="EMBL" id="MBC8558826.1"/>
    </source>
</evidence>
<evidence type="ECO:0000256" key="2">
    <source>
        <dbReference type="PIRNR" id="PIRNR016661"/>
    </source>
</evidence>
<keyword evidence="3" id="KW-1133">Transmembrane helix</keyword>
<dbReference type="PANTHER" id="PTHR34295">
    <property type="entry name" value="BIOTIN TRANSPORTER BIOY"/>
    <property type="match status" value="1"/>
</dbReference>
<keyword evidence="5" id="KW-1185">Reference proteome</keyword>
<dbReference type="InterPro" id="IPR003784">
    <property type="entry name" value="BioY"/>
</dbReference>
<keyword evidence="2 3" id="KW-0472">Membrane</keyword>
<keyword evidence="3" id="KW-0812">Transmembrane</keyword>
<feature type="transmembrane region" description="Helical" evidence="3">
    <location>
        <begin position="87"/>
        <end position="104"/>
    </location>
</feature>
<gene>
    <name evidence="4" type="ORF">H8710_01955</name>
</gene>
<dbReference type="Proteomes" id="UP000610760">
    <property type="component" value="Unassembled WGS sequence"/>
</dbReference>
<keyword evidence="2" id="KW-1003">Cell membrane</keyword>
<keyword evidence="2" id="KW-0813">Transport</keyword>
<feature type="transmembrane region" description="Helical" evidence="3">
    <location>
        <begin position="58"/>
        <end position="81"/>
    </location>
</feature>
<feature type="transmembrane region" description="Helical" evidence="3">
    <location>
        <begin position="141"/>
        <end position="166"/>
    </location>
</feature>
<evidence type="ECO:0000256" key="1">
    <source>
        <dbReference type="ARBA" id="ARBA00010692"/>
    </source>
</evidence>
<dbReference type="GO" id="GO:0015225">
    <property type="term" value="F:biotin transmembrane transporter activity"/>
    <property type="evidence" value="ECO:0007669"/>
    <property type="project" value="UniProtKB-UniRule"/>
</dbReference>
<comment type="similarity">
    <text evidence="1 2">Belongs to the BioY family.</text>
</comment>
<feature type="transmembrane region" description="Helical" evidence="3">
    <location>
        <begin position="111"/>
        <end position="135"/>
    </location>
</feature>
<dbReference type="PIRSF" id="PIRSF016661">
    <property type="entry name" value="BioY"/>
    <property type="match status" value="1"/>
</dbReference>
<evidence type="ECO:0000313" key="5">
    <source>
        <dbReference type="Proteomes" id="UP000610760"/>
    </source>
</evidence>
<dbReference type="RefSeq" id="WP_249293721.1">
    <property type="nucleotide sequence ID" value="NZ_JACRSV010000001.1"/>
</dbReference>
<accession>A0A926I6G4</accession>
<protein>
    <recommendedName>
        <fullName evidence="2">Biotin transporter</fullName>
    </recommendedName>
</protein>
<comment type="caution">
    <text evidence="4">The sequence shown here is derived from an EMBL/GenBank/DDBJ whole genome shotgun (WGS) entry which is preliminary data.</text>
</comment>
<dbReference type="GO" id="GO:0005886">
    <property type="term" value="C:plasma membrane"/>
    <property type="evidence" value="ECO:0007669"/>
    <property type="project" value="UniProtKB-SubCell"/>
</dbReference>
<dbReference type="Pfam" id="PF02632">
    <property type="entry name" value="BioY"/>
    <property type="match status" value="1"/>
</dbReference>
<dbReference type="AlphaFoldDB" id="A0A926I6G4"/>
<sequence length="179" mass="18784">MTFKTRTLAFTALLAALTAVLAQIAIPLPFTPVPLTLGTLGGYLAAGLLVWQSAAMSQLVYVFIGAVGIPVFAGFTGGFGIVMGPTGGYLIGYIVSALVAGLIIGKTNGMFYWYIIAMIAGTFFCYLFGTVWFMAVTKTGLAASLTACVIPFLPGDAIKIVLASLLSFKLRPILKRTIA</sequence>
<evidence type="ECO:0000256" key="3">
    <source>
        <dbReference type="SAM" id="Phobius"/>
    </source>
</evidence>
<proteinExistence type="inferred from homology"/>
<organism evidence="4 5">
    <name type="scientific">Fumia xinanensis</name>
    <dbReference type="NCBI Taxonomy" id="2763659"/>
    <lineage>
        <taxon>Bacteria</taxon>
        <taxon>Bacillati</taxon>
        <taxon>Bacillota</taxon>
        <taxon>Clostridia</taxon>
        <taxon>Eubacteriales</taxon>
        <taxon>Oscillospiraceae</taxon>
        <taxon>Fumia</taxon>
    </lineage>
</organism>